<dbReference type="SUPFAM" id="SSF50692">
    <property type="entry name" value="ADC-like"/>
    <property type="match status" value="1"/>
</dbReference>
<keyword evidence="2" id="KW-0004">4Fe-4S</keyword>
<dbReference type="GO" id="GO:0051539">
    <property type="term" value="F:4 iron, 4 sulfur cluster binding"/>
    <property type="evidence" value="ECO:0007669"/>
    <property type="project" value="UniProtKB-KW"/>
</dbReference>
<dbReference type="Pfam" id="PF01568">
    <property type="entry name" value="Molydop_binding"/>
    <property type="match status" value="1"/>
</dbReference>
<dbReference type="InterPro" id="IPR050612">
    <property type="entry name" value="Prok_Mopterin_Oxidored"/>
</dbReference>
<dbReference type="RefSeq" id="WP_136845843.1">
    <property type="nucleotide sequence ID" value="NZ_SSTM01000004.1"/>
</dbReference>
<dbReference type="Gene3D" id="3.30.200.210">
    <property type="match status" value="1"/>
</dbReference>
<dbReference type="EMBL" id="SSTM01000004">
    <property type="protein sequence ID" value="TJW10177.1"/>
    <property type="molecule type" value="Genomic_DNA"/>
</dbReference>
<keyword evidence="6" id="KW-0560">Oxidoreductase</keyword>
<dbReference type="Gene3D" id="3.40.228.10">
    <property type="entry name" value="Dimethylsulfoxide Reductase, domain 2"/>
    <property type="match status" value="1"/>
</dbReference>
<comment type="caution">
    <text evidence="11">The sequence shown here is derived from an EMBL/GenBank/DDBJ whole genome shotgun (WGS) entry which is preliminary data.</text>
</comment>
<dbReference type="PANTHER" id="PTHR43742">
    <property type="entry name" value="TRIMETHYLAMINE-N-OXIDE REDUCTASE"/>
    <property type="match status" value="1"/>
</dbReference>
<dbReference type="Pfam" id="PF04879">
    <property type="entry name" value="Molybdop_Fe4S4"/>
    <property type="match status" value="1"/>
</dbReference>
<evidence type="ECO:0000259" key="10">
    <source>
        <dbReference type="PROSITE" id="PS51669"/>
    </source>
</evidence>
<dbReference type="GO" id="GO:0043546">
    <property type="term" value="F:molybdopterin cofactor binding"/>
    <property type="evidence" value="ECO:0007669"/>
    <property type="project" value="InterPro"/>
</dbReference>
<protein>
    <recommendedName>
        <fullName evidence="10">4Fe-4S Mo/W bis-MGD-type domain-containing protein</fullName>
    </recommendedName>
</protein>
<dbReference type="SUPFAM" id="SSF53706">
    <property type="entry name" value="Formate dehydrogenase/DMSO reductase, domains 1-3"/>
    <property type="match status" value="1"/>
</dbReference>
<feature type="chain" id="PRO_5038968444" description="4Fe-4S Mo/W bis-MGD-type domain-containing protein" evidence="9">
    <location>
        <begin position="34"/>
        <end position="902"/>
    </location>
</feature>
<dbReference type="InterPro" id="IPR006963">
    <property type="entry name" value="Mopterin_OxRdtase_4Fe-4S_dom"/>
</dbReference>
<proteinExistence type="inferred from homology"/>
<dbReference type="InterPro" id="IPR006657">
    <property type="entry name" value="MoPterin_dinucl-bd_dom"/>
</dbReference>
<dbReference type="Pfam" id="PF00384">
    <property type="entry name" value="Molybdopterin"/>
    <property type="match status" value="1"/>
</dbReference>
<dbReference type="InterPro" id="IPR006656">
    <property type="entry name" value="Mopterin_OxRdtase"/>
</dbReference>
<evidence type="ECO:0000256" key="4">
    <source>
        <dbReference type="ARBA" id="ARBA00022723"/>
    </source>
</evidence>
<comment type="similarity">
    <text evidence="1">Belongs to the prokaryotic molybdopterin-containing oxidoreductase family.</text>
</comment>
<evidence type="ECO:0000313" key="11">
    <source>
        <dbReference type="EMBL" id="TJW10177.1"/>
    </source>
</evidence>
<dbReference type="InterPro" id="IPR006311">
    <property type="entry name" value="TAT_signal"/>
</dbReference>
<name>A0A4T9T965_9ACTN</name>
<sequence>MEGTKNGVSRRSFFKGSMALAAAGLTAGGLAEAAPIFAHAESNESSGEVVRKGHCAGCFYAKCTQLYHVKDGVLTYVEGDPDGLYNKGKCCVRGAAAPMRVYNPYRIKTPMKRTNPEKGLEVDPGWVEISWDEALDEIAERLIAVRQDNPAKLIYLPGFPSWHFPIVGAGWPFATVFGTPNVKSATGSLCSVHLAAAYVHGEFVQTSEMNYAKYVLCVGATVGPNHGVADAGTDFIIDKIENGTRMVVVDPRCGIEASLGEWVPIKPATDLAFLEAVTHSILFEVGKYDEWFVKNRTTGPYLMAPSGDDYMRDSATNKPLVWDSAANGAKTFDDPTIGDLDFALEGTYEVQGQTVQPAFQYLLDTVREYTPEWAEEITTVPASTIRQIAADLVENAQIGATVEINGQTLPLRPAHVNPSRGCTCHRDGQAAFWMAMVINELLGAIAVPGGNTVINYNGHCLQPDEDGVVISEAIAKNSRSPYYEWRYPFDALDVPELIPYSYCPGNRYIWTLLDPEKYHVDYMPDMFIGFGCSLFSKGGDPAVIEEALKKIPFMVHYTYAEDEMAMLSDIVLPDLTNVEADVFYENSAYRPGNGNVGRSYVGHKRIIEPLYGQPNPDDFFLQLADKVGFLTGNGMNCLEFAMNKRWQMKPEYEFDTSRAYTINEMQELRMKNVFGPDASWERLAETGYYEVMLPENEQYNYSMFPGKTTRHPLYNIAVVKGLKQLKAGLAEAGIEYPLGQEFMDDYEFYAKGFPSWKPTPVMTAGDDFDLNGVVFKTPQFLFDVAGCVQNPMLVETALTDSLQGKILINPVTAERKGLADGDMVYVQSQYGTEIGPYPVKTTNLVHPDAMAVAGGNARYSANLDPLVKQHVKYNKLMSTAYEAVDVLSGGLEVSPAVKLIKA</sequence>
<dbReference type="OrthoDB" id="9796486at2"/>
<dbReference type="PANTHER" id="PTHR43742:SF9">
    <property type="entry name" value="TETRATHIONATE REDUCTASE SUBUNIT A"/>
    <property type="match status" value="1"/>
</dbReference>
<gene>
    <name evidence="11" type="ORF">E5982_06315</name>
</gene>
<feature type="signal peptide" evidence="9">
    <location>
        <begin position="1"/>
        <end position="33"/>
    </location>
</feature>
<accession>A0A4T9T965</accession>
<dbReference type="Gene3D" id="3.40.50.740">
    <property type="match status" value="1"/>
</dbReference>
<evidence type="ECO:0000256" key="5">
    <source>
        <dbReference type="ARBA" id="ARBA00022729"/>
    </source>
</evidence>
<dbReference type="Gene3D" id="2.40.40.20">
    <property type="match status" value="1"/>
</dbReference>
<evidence type="ECO:0000256" key="3">
    <source>
        <dbReference type="ARBA" id="ARBA00022505"/>
    </source>
</evidence>
<dbReference type="GO" id="GO:0016491">
    <property type="term" value="F:oxidoreductase activity"/>
    <property type="evidence" value="ECO:0007669"/>
    <property type="project" value="UniProtKB-KW"/>
</dbReference>
<dbReference type="AlphaFoldDB" id="A0A4T9T965"/>
<dbReference type="Proteomes" id="UP000309454">
    <property type="component" value="Unassembled WGS sequence"/>
</dbReference>
<dbReference type="PROSITE" id="PS51669">
    <property type="entry name" value="4FE4S_MOW_BIS_MGD"/>
    <property type="match status" value="1"/>
</dbReference>
<dbReference type="GO" id="GO:0046872">
    <property type="term" value="F:metal ion binding"/>
    <property type="evidence" value="ECO:0007669"/>
    <property type="project" value="UniProtKB-KW"/>
</dbReference>
<keyword evidence="4" id="KW-0479">Metal-binding</keyword>
<evidence type="ECO:0000313" key="12">
    <source>
        <dbReference type="Proteomes" id="UP000309454"/>
    </source>
</evidence>
<dbReference type="SMART" id="SM00926">
    <property type="entry name" value="Molybdop_Fe4S4"/>
    <property type="match status" value="1"/>
</dbReference>
<keyword evidence="8" id="KW-0411">Iron-sulfur</keyword>
<dbReference type="PROSITE" id="PS51318">
    <property type="entry name" value="TAT"/>
    <property type="match status" value="1"/>
</dbReference>
<evidence type="ECO:0000256" key="1">
    <source>
        <dbReference type="ARBA" id="ARBA00010312"/>
    </source>
</evidence>
<evidence type="ECO:0000256" key="2">
    <source>
        <dbReference type="ARBA" id="ARBA00022485"/>
    </source>
</evidence>
<feature type="domain" description="4Fe-4S Mo/W bis-MGD-type" evidence="10">
    <location>
        <begin position="48"/>
        <end position="105"/>
    </location>
</feature>
<evidence type="ECO:0000256" key="8">
    <source>
        <dbReference type="ARBA" id="ARBA00023014"/>
    </source>
</evidence>
<keyword evidence="3" id="KW-0500">Molybdenum</keyword>
<organism evidence="11 12">
    <name type="scientific">Parvibacter caecicola</name>
    <dbReference type="NCBI Taxonomy" id="747645"/>
    <lineage>
        <taxon>Bacteria</taxon>
        <taxon>Bacillati</taxon>
        <taxon>Actinomycetota</taxon>
        <taxon>Coriobacteriia</taxon>
        <taxon>Coriobacteriales</taxon>
        <taxon>Coriobacteriaceae</taxon>
        <taxon>Parvibacter</taxon>
    </lineage>
</organism>
<evidence type="ECO:0000256" key="6">
    <source>
        <dbReference type="ARBA" id="ARBA00023002"/>
    </source>
</evidence>
<keyword evidence="7" id="KW-0408">Iron</keyword>
<reference evidence="11 12" key="1">
    <citation type="submission" date="2019-04" db="EMBL/GenBank/DDBJ databases">
        <title>Microbes associate with the intestines of laboratory mice.</title>
        <authorList>
            <person name="Navarre W."/>
            <person name="Wong E."/>
            <person name="Huang K.C."/>
            <person name="Tropini C."/>
            <person name="Ng K."/>
            <person name="Yu B."/>
        </authorList>
    </citation>
    <scope>NUCLEOTIDE SEQUENCE [LARGE SCALE GENOMIC DNA]</scope>
    <source>
        <strain evidence="11 12">NM48_B13</strain>
    </source>
</reference>
<evidence type="ECO:0000256" key="9">
    <source>
        <dbReference type="SAM" id="SignalP"/>
    </source>
</evidence>
<evidence type="ECO:0000256" key="7">
    <source>
        <dbReference type="ARBA" id="ARBA00023004"/>
    </source>
</evidence>
<keyword evidence="12" id="KW-1185">Reference proteome</keyword>
<dbReference type="InterPro" id="IPR009010">
    <property type="entry name" value="Asp_de-COase-like_dom_sf"/>
</dbReference>
<keyword evidence="5 9" id="KW-0732">Signal</keyword>